<keyword evidence="1" id="KW-1133">Transmembrane helix</keyword>
<sequence length="546" mass="58527">MSRRRETTTASPLELRLEALQEATELGAERIDASVGEASWQLLERASMRRTLSAEHTVVGFFGATGSGKSSLFNAVTGEDIARTAATRPTTSKPLAGIWGRPGSDALLDWLAVHERHVLDSPLRLEKKGIFGSEKEATGLILLDLPDFDSTMTANREIATKLAGKVDILVWVLDPQKYADAAVHHDFIRPLATHGTVTLVVLNQIDKLRENERGPVIDSLRSILVADGLAHPKLLGVSALTGEGIDALRQEIAGVVTERGATTRRLSADVAAIAEKMGAGSSLVELKLPAEPTKKALTTELAEAAGVDTVVSAVRRSYRLDAHKKTGWPLTRWLAKVRPDPLRRLNLKSADVNPTLNRTSLPIPGAAQTAQADSAVRRYAEQASSGAPAAWQGSIRRASRSGRETLPDELDQAIANTDIGARTGAWWWPVVSVIQWISLVTALAGALWLGALFAAQYFQFTLPEVPKIEGFPVPTLMVVLGILLGIVLGLAMGVIARIGAAGRARKARKALTRAVATVAARSVIEPVGAEITRHNQFIGALERASK</sequence>
<dbReference type="GO" id="GO:0000028">
    <property type="term" value="P:ribosomal small subunit assembly"/>
    <property type="evidence" value="ECO:0007669"/>
    <property type="project" value="TreeGrafter"/>
</dbReference>
<dbReference type="OrthoDB" id="974105at2"/>
<name>A0A5B0EAX0_9MICC</name>
<dbReference type="GO" id="GO:0005829">
    <property type="term" value="C:cytosol"/>
    <property type="evidence" value="ECO:0007669"/>
    <property type="project" value="TreeGrafter"/>
</dbReference>
<proteinExistence type="predicted"/>
<dbReference type="Proteomes" id="UP000323856">
    <property type="component" value="Unassembled WGS sequence"/>
</dbReference>
<dbReference type="Pfam" id="PF01926">
    <property type="entry name" value="MMR_HSR1"/>
    <property type="match status" value="1"/>
</dbReference>
<feature type="transmembrane region" description="Helical" evidence="1">
    <location>
        <begin position="436"/>
        <end position="458"/>
    </location>
</feature>
<evidence type="ECO:0000256" key="1">
    <source>
        <dbReference type="SAM" id="Phobius"/>
    </source>
</evidence>
<accession>A0A5B0EAX0</accession>
<keyword evidence="1" id="KW-0812">Transmembrane</keyword>
<dbReference type="PANTHER" id="PTHR42698">
    <property type="entry name" value="GTPASE ERA"/>
    <property type="match status" value="1"/>
</dbReference>
<reference evidence="3 4" key="1">
    <citation type="submission" date="2019-07" db="EMBL/GenBank/DDBJ databases">
        <title>Analysis of the biochemical properties, biological activity and biotechnological potential of siderophores and biosurfactants produced by Antarctic psychrotolerant bacteria.</title>
        <authorList>
            <person name="Styczynski M."/>
            <person name="Krucon T."/>
            <person name="Decewicz P."/>
            <person name="Dziewit L."/>
        </authorList>
    </citation>
    <scope>NUCLEOTIDE SEQUENCE [LARGE SCALE GENOMIC DNA]</scope>
    <source>
        <strain evidence="3 4">ANT_H27</strain>
    </source>
</reference>
<gene>
    <name evidence="3" type="ORF">FQ154_14025</name>
</gene>
<dbReference type="InterPro" id="IPR005662">
    <property type="entry name" value="GTPase_Era-like"/>
</dbReference>
<dbReference type="GO" id="GO:0043024">
    <property type="term" value="F:ribosomal small subunit binding"/>
    <property type="evidence" value="ECO:0007669"/>
    <property type="project" value="TreeGrafter"/>
</dbReference>
<dbReference type="InterPro" id="IPR006073">
    <property type="entry name" value="GTP-bd"/>
</dbReference>
<dbReference type="GO" id="GO:0005525">
    <property type="term" value="F:GTP binding"/>
    <property type="evidence" value="ECO:0007669"/>
    <property type="project" value="InterPro"/>
</dbReference>
<feature type="domain" description="G" evidence="2">
    <location>
        <begin position="59"/>
        <end position="181"/>
    </location>
</feature>
<dbReference type="EMBL" id="VOBL01000015">
    <property type="protein sequence ID" value="KAA0975315.1"/>
    <property type="molecule type" value="Genomic_DNA"/>
</dbReference>
<organism evidence="3 4">
    <name type="scientific">Paeniglutamicibacter gangotriensis</name>
    <dbReference type="NCBI Taxonomy" id="254787"/>
    <lineage>
        <taxon>Bacteria</taxon>
        <taxon>Bacillati</taxon>
        <taxon>Actinomycetota</taxon>
        <taxon>Actinomycetes</taxon>
        <taxon>Micrococcales</taxon>
        <taxon>Micrococcaceae</taxon>
        <taxon>Paeniglutamicibacter</taxon>
    </lineage>
</organism>
<protein>
    <submittedName>
        <fullName evidence="3">ABC transporter</fullName>
    </submittedName>
</protein>
<feature type="transmembrane region" description="Helical" evidence="1">
    <location>
        <begin position="478"/>
        <end position="500"/>
    </location>
</feature>
<dbReference type="InterPro" id="IPR027417">
    <property type="entry name" value="P-loop_NTPase"/>
</dbReference>
<dbReference type="PANTHER" id="PTHR42698:SF1">
    <property type="entry name" value="GTPASE ERA, MITOCHONDRIAL"/>
    <property type="match status" value="1"/>
</dbReference>
<evidence type="ECO:0000313" key="3">
    <source>
        <dbReference type="EMBL" id="KAA0975315.1"/>
    </source>
</evidence>
<dbReference type="SUPFAM" id="SSF52540">
    <property type="entry name" value="P-loop containing nucleoside triphosphate hydrolases"/>
    <property type="match status" value="1"/>
</dbReference>
<keyword evidence="1" id="KW-0472">Membrane</keyword>
<comment type="caution">
    <text evidence="3">The sequence shown here is derived from an EMBL/GenBank/DDBJ whole genome shotgun (WGS) entry which is preliminary data.</text>
</comment>
<dbReference type="AlphaFoldDB" id="A0A5B0EAX0"/>
<dbReference type="RefSeq" id="WP_149620202.1">
    <property type="nucleotide sequence ID" value="NZ_VOBL01000015.1"/>
</dbReference>
<dbReference type="Gene3D" id="3.40.50.300">
    <property type="entry name" value="P-loop containing nucleotide triphosphate hydrolases"/>
    <property type="match status" value="1"/>
</dbReference>
<evidence type="ECO:0000259" key="2">
    <source>
        <dbReference type="Pfam" id="PF01926"/>
    </source>
</evidence>
<dbReference type="GO" id="GO:0019843">
    <property type="term" value="F:rRNA binding"/>
    <property type="evidence" value="ECO:0007669"/>
    <property type="project" value="TreeGrafter"/>
</dbReference>
<evidence type="ECO:0000313" key="4">
    <source>
        <dbReference type="Proteomes" id="UP000323856"/>
    </source>
</evidence>